<name>A0A0L0BZZ7_LUCCU</name>
<feature type="transmembrane region" description="Helical" evidence="1">
    <location>
        <begin position="151"/>
        <end position="171"/>
    </location>
</feature>
<evidence type="ECO:0000313" key="2">
    <source>
        <dbReference type="EMBL" id="KNC25588.1"/>
    </source>
</evidence>
<keyword evidence="3" id="KW-1185">Reference proteome</keyword>
<dbReference type="EMBL" id="JRES01001097">
    <property type="protein sequence ID" value="KNC25588.1"/>
    <property type="molecule type" value="Genomic_DNA"/>
</dbReference>
<protein>
    <submittedName>
        <fullName evidence="2">Uncharacterized protein</fullName>
    </submittedName>
</protein>
<keyword evidence="1" id="KW-0812">Transmembrane</keyword>
<keyword evidence="1" id="KW-0472">Membrane</keyword>
<dbReference type="AlphaFoldDB" id="A0A0L0BZZ7"/>
<organism evidence="2 3">
    <name type="scientific">Lucilia cuprina</name>
    <name type="common">Green bottle fly</name>
    <name type="synonym">Australian sheep blowfly</name>
    <dbReference type="NCBI Taxonomy" id="7375"/>
    <lineage>
        <taxon>Eukaryota</taxon>
        <taxon>Metazoa</taxon>
        <taxon>Ecdysozoa</taxon>
        <taxon>Arthropoda</taxon>
        <taxon>Hexapoda</taxon>
        <taxon>Insecta</taxon>
        <taxon>Pterygota</taxon>
        <taxon>Neoptera</taxon>
        <taxon>Endopterygota</taxon>
        <taxon>Diptera</taxon>
        <taxon>Brachycera</taxon>
        <taxon>Muscomorpha</taxon>
        <taxon>Oestroidea</taxon>
        <taxon>Calliphoridae</taxon>
        <taxon>Luciliinae</taxon>
        <taxon>Lucilia</taxon>
    </lineage>
</organism>
<evidence type="ECO:0000256" key="1">
    <source>
        <dbReference type="SAM" id="Phobius"/>
    </source>
</evidence>
<comment type="caution">
    <text evidence="2">The sequence shown here is derived from an EMBL/GenBank/DDBJ whole genome shotgun (WGS) entry which is preliminary data.</text>
</comment>
<sequence>MFPFNLPLFSIDIAKFSVDIEWCLSSLRAESFRFSIGTISAAVFVDLSPSFSISVVVSLASLSPLDVSKIPLVSAVVSSKFPSVAVLIVACNQPAGCMCCSISILRKTDLAFCGVFGAAKRFSSVNFLNFFGINSTSYGSLGASKARLRPLLGFSVGVAAFSAAASCSLLMEKDSKRFFKIMRQIMFNGIN</sequence>
<evidence type="ECO:0000313" key="3">
    <source>
        <dbReference type="Proteomes" id="UP000037069"/>
    </source>
</evidence>
<proteinExistence type="predicted"/>
<dbReference type="Proteomes" id="UP000037069">
    <property type="component" value="Unassembled WGS sequence"/>
</dbReference>
<keyword evidence="1" id="KW-1133">Transmembrane helix</keyword>
<accession>A0A0L0BZZ7</accession>
<reference evidence="2 3" key="1">
    <citation type="journal article" date="2015" name="Nat. Commun.">
        <title>Lucilia cuprina genome unlocks parasitic fly biology to underpin future interventions.</title>
        <authorList>
            <person name="Anstead C.A."/>
            <person name="Korhonen P.K."/>
            <person name="Young N.D."/>
            <person name="Hall R.S."/>
            <person name="Jex A.R."/>
            <person name="Murali S.C."/>
            <person name="Hughes D.S."/>
            <person name="Lee S.F."/>
            <person name="Perry T."/>
            <person name="Stroehlein A.J."/>
            <person name="Ansell B.R."/>
            <person name="Breugelmans B."/>
            <person name="Hofmann A."/>
            <person name="Qu J."/>
            <person name="Dugan S."/>
            <person name="Lee S.L."/>
            <person name="Chao H."/>
            <person name="Dinh H."/>
            <person name="Han Y."/>
            <person name="Doddapaneni H.V."/>
            <person name="Worley K.C."/>
            <person name="Muzny D.M."/>
            <person name="Ioannidis P."/>
            <person name="Waterhouse R.M."/>
            <person name="Zdobnov E.M."/>
            <person name="James P.J."/>
            <person name="Bagnall N.H."/>
            <person name="Kotze A.C."/>
            <person name="Gibbs R.A."/>
            <person name="Richards S."/>
            <person name="Batterham P."/>
            <person name="Gasser R.B."/>
        </authorList>
    </citation>
    <scope>NUCLEOTIDE SEQUENCE [LARGE SCALE GENOMIC DNA]</scope>
    <source>
        <strain evidence="2 3">LS</strain>
        <tissue evidence="2">Full body</tissue>
    </source>
</reference>
<gene>
    <name evidence="2" type="ORF">FF38_12984</name>
</gene>